<evidence type="ECO:0000256" key="1">
    <source>
        <dbReference type="SAM" id="MobiDB-lite"/>
    </source>
</evidence>
<protein>
    <submittedName>
        <fullName evidence="4">RNA-directed DNA methylation 4</fullName>
    </submittedName>
</protein>
<reference evidence="4" key="1">
    <citation type="submission" date="2016-06" db="UniProtKB">
        <authorList>
            <consortium name="WormBaseParasite"/>
        </authorList>
    </citation>
    <scope>IDENTIFICATION</scope>
</reference>
<evidence type="ECO:0000313" key="4">
    <source>
        <dbReference type="WBParaSite" id="OFLC_0001055801-mRNA-1"/>
    </source>
</evidence>
<evidence type="ECO:0000313" key="3">
    <source>
        <dbReference type="Proteomes" id="UP000267606"/>
    </source>
</evidence>
<feature type="compositionally biased region" description="Basic and acidic residues" evidence="1">
    <location>
        <begin position="25"/>
        <end position="40"/>
    </location>
</feature>
<dbReference type="AlphaFoldDB" id="A0A183HSU6"/>
<dbReference type="EMBL" id="UZAJ01014200">
    <property type="protein sequence ID" value="VDO69466.1"/>
    <property type="molecule type" value="Genomic_DNA"/>
</dbReference>
<dbReference type="Proteomes" id="UP000267606">
    <property type="component" value="Unassembled WGS sequence"/>
</dbReference>
<keyword evidence="3" id="KW-1185">Reference proteome</keyword>
<sequence>DTDTSEIGEVVDRCELSKSTSFRSSSDRETCDEDEKKDAGEEPVDFIGVEDFTEEDLEVSYNEMS</sequence>
<reference evidence="2 3" key="2">
    <citation type="submission" date="2018-11" db="EMBL/GenBank/DDBJ databases">
        <authorList>
            <consortium name="Pathogen Informatics"/>
        </authorList>
    </citation>
    <scope>NUCLEOTIDE SEQUENCE [LARGE SCALE GENOMIC DNA]</scope>
</reference>
<accession>A0A183HSU6</accession>
<dbReference type="WBParaSite" id="OFLC_0001055801-mRNA-1">
    <property type="protein sequence ID" value="OFLC_0001055801-mRNA-1"/>
    <property type="gene ID" value="OFLC_0001055801"/>
</dbReference>
<name>A0A183HSU6_9BILA</name>
<proteinExistence type="predicted"/>
<gene>
    <name evidence="2" type="ORF">OFLC_LOCUS10559</name>
</gene>
<evidence type="ECO:0000313" key="2">
    <source>
        <dbReference type="EMBL" id="VDO69466.1"/>
    </source>
</evidence>
<feature type="region of interest" description="Disordered" evidence="1">
    <location>
        <begin position="18"/>
        <end position="42"/>
    </location>
</feature>
<dbReference type="STRING" id="387005.A0A183HSU6"/>
<organism evidence="4">
    <name type="scientific">Onchocerca flexuosa</name>
    <dbReference type="NCBI Taxonomy" id="387005"/>
    <lineage>
        <taxon>Eukaryota</taxon>
        <taxon>Metazoa</taxon>
        <taxon>Ecdysozoa</taxon>
        <taxon>Nematoda</taxon>
        <taxon>Chromadorea</taxon>
        <taxon>Rhabditida</taxon>
        <taxon>Spirurina</taxon>
        <taxon>Spiruromorpha</taxon>
        <taxon>Filarioidea</taxon>
        <taxon>Onchocercidae</taxon>
        <taxon>Onchocerca</taxon>
    </lineage>
</organism>